<accession>A0ABN3J6I5</accession>
<keyword evidence="2" id="KW-1185">Reference proteome</keyword>
<dbReference type="RefSeq" id="WP_344590428.1">
    <property type="nucleotide sequence ID" value="NZ_BAAARW010000012.1"/>
</dbReference>
<sequence>MNPDRRPLLESLGTVLRAYKLGAEMTPNGLHVTNPTADGCCPEHSSATIVARPRRDDGDRAWFFTLGGCPLAEADNFPDVVTAIKSLVNTGQEIRRIVRHEPGAGINT</sequence>
<dbReference type="Proteomes" id="UP001501231">
    <property type="component" value="Unassembled WGS sequence"/>
</dbReference>
<evidence type="ECO:0000313" key="2">
    <source>
        <dbReference type="Proteomes" id="UP001501231"/>
    </source>
</evidence>
<organism evidence="1 2">
    <name type="scientific">Actinomadura vinacea</name>
    <dbReference type="NCBI Taxonomy" id="115336"/>
    <lineage>
        <taxon>Bacteria</taxon>
        <taxon>Bacillati</taxon>
        <taxon>Actinomycetota</taxon>
        <taxon>Actinomycetes</taxon>
        <taxon>Streptosporangiales</taxon>
        <taxon>Thermomonosporaceae</taxon>
        <taxon>Actinomadura</taxon>
    </lineage>
</organism>
<comment type="caution">
    <text evidence="1">The sequence shown here is derived from an EMBL/GenBank/DDBJ whole genome shotgun (WGS) entry which is preliminary data.</text>
</comment>
<proteinExistence type="predicted"/>
<name>A0ABN3J6I5_9ACTN</name>
<gene>
    <name evidence="1" type="ORF">GCM10010191_39000</name>
</gene>
<evidence type="ECO:0000313" key="1">
    <source>
        <dbReference type="EMBL" id="GAA2423246.1"/>
    </source>
</evidence>
<protein>
    <submittedName>
        <fullName evidence="1">Uncharacterized protein</fullName>
    </submittedName>
</protein>
<reference evidence="1 2" key="1">
    <citation type="journal article" date="2019" name="Int. J. Syst. Evol. Microbiol.">
        <title>The Global Catalogue of Microorganisms (GCM) 10K type strain sequencing project: providing services to taxonomists for standard genome sequencing and annotation.</title>
        <authorList>
            <consortium name="The Broad Institute Genomics Platform"/>
            <consortium name="The Broad Institute Genome Sequencing Center for Infectious Disease"/>
            <person name="Wu L."/>
            <person name="Ma J."/>
        </authorList>
    </citation>
    <scope>NUCLEOTIDE SEQUENCE [LARGE SCALE GENOMIC DNA]</scope>
    <source>
        <strain evidence="1 2">JCM 3325</strain>
    </source>
</reference>
<dbReference type="EMBL" id="BAAARW010000012">
    <property type="protein sequence ID" value="GAA2423246.1"/>
    <property type="molecule type" value="Genomic_DNA"/>
</dbReference>